<keyword evidence="1" id="KW-0812">Transmembrane</keyword>
<keyword evidence="3" id="KW-1185">Reference proteome</keyword>
<dbReference type="Proteomes" id="UP001208570">
    <property type="component" value="Unassembled WGS sequence"/>
</dbReference>
<keyword evidence="1" id="KW-0472">Membrane</keyword>
<comment type="caution">
    <text evidence="2">The sequence shown here is derived from an EMBL/GenBank/DDBJ whole genome shotgun (WGS) entry which is preliminary data.</text>
</comment>
<name>A0AAD9J2Q7_9ANNE</name>
<keyword evidence="1" id="KW-1133">Transmembrane helix</keyword>
<sequence>MWFDLEIRQRLILTFVWLVILLHGLLTGLGIIPIIIEYHLGKRTDGHEYVPETTLRIRRKPYPEGSPLLTMFTTLKDRKCRDQIHNSTMTNWATLMPAMLPVLYVPRVEWNASRWKNRARDLGWRVRKAEKLKRKIPILNDMFRQTLRQSKTPFVGFANADILFDETIIQTLQYLIRVIDVDNWTILITGKRRNINITQSDVGSGGNLTRISFLARETDFFHGKAQDYFIISRRGLPWEEIPDFVIGRNGYDNWLLVMAQKWNAIAIDGSLTIGALHQSGVDGFQSGFTTNDNDTIGLNWDLVMGFNYHRGRTECLPYYTRYRCTDHQDITESWKKRNDIVLLQRPLYPHPDERYQGLGPKC</sequence>
<dbReference type="EMBL" id="JAODUP010000677">
    <property type="protein sequence ID" value="KAK2145512.1"/>
    <property type="molecule type" value="Genomic_DNA"/>
</dbReference>
<reference evidence="2" key="1">
    <citation type="journal article" date="2023" name="Mol. Biol. Evol.">
        <title>Third-Generation Sequencing Reveals the Adaptive Role of the Epigenome in Three Deep-Sea Polychaetes.</title>
        <authorList>
            <person name="Perez M."/>
            <person name="Aroh O."/>
            <person name="Sun Y."/>
            <person name="Lan Y."/>
            <person name="Juniper S.K."/>
            <person name="Young C.R."/>
            <person name="Angers B."/>
            <person name="Qian P.Y."/>
        </authorList>
    </citation>
    <scope>NUCLEOTIDE SEQUENCE</scope>
    <source>
        <strain evidence="2">P08H-3</strain>
    </source>
</reference>
<feature type="transmembrane region" description="Helical" evidence="1">
    <location>
        <begin position="12"/>
        <end position="36"/>
    </location>
</feature>
<evidence type="ECO:0000313" key="2">
    <source>
        <dbReference type="EMBL" id="KAK2145512.1"/>
    </source>
</evidence>
<evidence type="ECO:0000256" key="1">
    <source>
        <dbReference type="SAM" id="Phobius"/>
    </source>
</evidence>
<accession>A0AAD9J2Q7</accession>
<proteinExistence type="predicted"/>
<gene>
    <name evidence="2" type="ORF">LSH36_677g04014</name>
</gene>
<organism evidence="2 3">
    <name type="scientific">Paralvinella palmiformis</name>
    <dbReference type="NCBI Taxonomy" id="53620"/>
    <lineage>
        <taxon>Eukaryota</taxon>
        <taxon>Metazoa</taxon>
        <taxon>Spiralia</taxon>
        <taxon>Lophotrochozoa</taxon>
        <taxon>Annelida</taxon>
        <taxon>Polychaeta</taxon>
        <taxon>Sedentaria</taxon>
        <taxon>Canalipalpata</taxon>
        <taxon>Terebellida</taxon>
        <taxon>Terebelliformia</taxon>
        <taxon>Alvinellidae</taxon>
        <taxon>Paralvinella</taxon>
    </lineage>
</organism>
<evidence type="ECO:0000313" key="3">
    <source>
        <dbReference type="Proteomes" id="UP001208570"/>
    </source>
</evidence>
<protein>
    <submittedName>
        <fullName evidence="2">Uncharacterized protein</fullName>
    </submittedName>
</protein>
<dbReference type="AlphaFoldDB" id="A0AAD9J2Q7"/>